<dbReference type="KEGG" id="xak:KIMC2_07270"/>
<protein>
    <recommendedName>
        <fullName evidence="3">Type II-A CRISPR-associated protein Csn2</fullName>
    </recommendedName>
</protein>
<name>A0AAU9D1L1_9LACO</name>
<dbReference type="InterPro" id="IPR038600">
    <property type="entry name" value="Csn2_sf"/>
</dbReference>
<dbReference type="InterPro" id="IPR010146">
    <property type="entry name" value="CRISPR-assoc_prot_Csn2-typ"/>
</dbReference>
<proteinExistence type="predicted"/>
<keyword evidence="2" id="KW-1185">Reference proteome</keyword>
<organism evidence="1 2">
    <name type="scientific">Xylocopilactobacillus apis</name>
    <dbReference type="NCBI Taxonomy" id="2932183"/>
    <lineage>
        <taxon>Bacteria</taxon>
        <taxon>Bacillati</taxon>
        <taxon>Bacillota</taxon>
        <taxon>Bacilli</taxon>
        <taxon>Lactobacillales</taxon>
        <taxon>Lactobacillaceae</taxon>
        <taxon>Xylocopilactobacillus</taxon>
    </lineage>
</organism>
<evidence type="ECO:0000313" key="1">
    <source>
        <dbReference type="EMBL" id="BDR56165.1"/>
    </source>
</evidence>
<dbReference type="Pfam" id="PF09711">
    <property type="entry name" value="Cas_Csn2"/>
    <property type="match status" value="1"/>
</dbReference>
<accession>A0AAU9D1L1</accession>
<sequence>MTKSLTIFPFDPISLKNGYNSINIQNIPLFWKIINSLKEEDKDVLVFSENNKILDFSKYIVYLGDIGSCPSPKQVFYKQILKKLNSFISDESKHNIYLLDREIRNILSKEVFNLGLPLEVSQEWSFDDIIKMLDLSYSFHQNTNPIDLLNEFVDLSFYLGDIRILIFTNLSYYFSKEEFEKVVYELESKEVLVLSLNLSIEGISKNEADKHGCFIDSDFTMFTNW</sequence>
<dbReference type="Proteomes" id="UP001321804">
    <property type="component" value="Chromosome"/>
</dbReference>
<dbReference type="EMBL" id="AP026801">
    <property type="protein sequence ID" value="BDR56165.1"/>
    <property type="molecule type" value="Genomic_DNA"/>
</dbReference>
<evidence type="ECO:0000313" key="2">
    <source>
        <dbReference type="Proteomes" id="UP001321804"/>
    </source>
</evidence>
<reference evidence="1 2" key="1">
    <citation type="journal article" date="2023" name="Microbiol. Spectr.">
        <title>Symbiosis of Carpenter Bees with Uncharacterized Lactic Acid Bacteria Showing NAD Auxotrophy.</title>
        <authorList>
            <person name="Kawasaki S."/>
            <person name="Ozawa K."/>
            <person name="Mori T."/>
            <person name="Yamamoto A."/>
            <person name="Ito M."/>
            <person name="Ohkuma M."/>
            <person name="Sakamoto M."/>
            <person name="Matsutani M."/>
        </authorList>
    </citation>
    <scope>NUCLEOTIDE SEQUENCE [LARGE SCALE GENOMIC DNA]</scope>
    <source>
        <strain evidence="1 2">KimC2</strain>
    </source>
</reference>
<evidence type="ECO:0008006" key="3">
    <source>
        <dbReference type="Google" id="ProtNLM"/>
    </source>
</evidence>
<dbReference type="Gene3D" id="3.40.50.11940">
    <property type="match status" value="1"/>
</dbReference>
<dbReference type="RefSeq" id="WP_317698034.1">
    <property type="nucleotide sequence ID" value="NZ_AP026801.1"/>
</dbReference>
<gene>
    <name evidence="1" type="ORF">KIMC2_07270</name>
</gene>
<dbReference type="NCBIfam" id="TIGR01866">
    <property type="entry name" value="cas_Csn2"/>
    <property type="match status" value="1"/>
</dbReference>
<dbReference type="AlphaFoldDB" id="A0AAU9D1L1"/>